<dbReference type="GO" id="GO:0042586">
    <property type="term" value="F:peptide deformylase activity"/>
    <property type="evidence" value="ECO:0007669"/>
    <property type="project" value="UniProtKB-UniRule"/>
</dbReference>
<dbReference type="GO" id="GO:0046872">
    <property type="term" value="F:metal ion binding"/>
    <property type="evidence" value="ECO:0007669"/>
    <property type="project" value="UniProtKB-KW"/>
</dbReference>
<evidence type="ECO:0000313" key="4">
    <source>
        <dbReference type="Proteomes" id="UP000236910"/>
    </source>
</evidence>
<feature type="binding site" evidence="2">
    <location>
        <position position="88"/>
    </location>
    <ligand>
        <name>Fe cation</name>
        <dbReference type="ChEBI" id="CHEBI:24875"/>
    </ligand>
</feature>
<dbReference type="PRINTS" id="PR01576">
    <property type="entry name" value="PDEFORMYLASE"/>
</dbReference>
<feature type="active site" evidence="2">
    <location>
        <position position="131"/>
    </location>
</feature>
<comment type="similarity">
    <text evidence="1 2">Belongs to the polypeptide deformylase family.</text>
</comment>
<gene>
    <name evidence="2 3" type="primary">def</name>
    <name evidence="3" type="ORF">C0175_02790</name>
</gene>
<dbReference type="InterPro" id="IPR036821">
    <property type="entry name" value="Peptide_deformylase_sf"/>
</dbReference>
<dbReference type="Gene3D" id="3.90.45.10">
    <property type="entry name" value="Peptide deformylase"/>
    <property type="match status" value="1"/>
</dbReference>
<protein>
    <recommendedName>
        <fullName evidence="2">Peptide deformylase</fullName>
        <shortName evidence="2">PDF</shortName>
        <ecNumber evidence="2">3.5.1.88</ecNumber>
    </recommendedName>
    <alternativeName>
        <fullName evidence="2">Polypeptide deformylase</fullName>
    </alternativeName>
</protein>
<dbReference type="GO" id="GO:0006412">
    <property type="term" value="P:translation"/>
    <property type="evidence" value="ECO:0007669"/>
    <property type="project" value="UniProtKB-UniRule"/>
</dbReference>
<evidence type="ECO:0000256" key="2">
    <source>
        <dbReference type="HAMAP-Rule" id="MF_00163"/>
    </source>
</evidence>
<keyword evidence="2" id="KW-0648">Protein biosynthesis</keyword>
<dbReference type="InterPro" id="IPR023635">
    <property type="entry name" value="Peptide_deformylase"/>
</dbReference>
<comment type="cofactor">
    <cofactor evidence="2">
        <name>Fe(2+)</name>
        <dbReference type="ChEBI" id="CHEBI:29033"/>
    </cofactor>
    <text evidence="2">Binds 1 Fe(2+) ion.</text>
</comment>
<keyword evidence="2" id="KW-0479">Metal-binding</keyword>
<evidence type="ECO:0000313" key="3">
    <source>
        <dbReference type="EMBL" id="PMP82900.1"/>
    </source>
</evidence>
<accession>A0A2J6X799</accession>
<dbReference type="EC" id="3.5.1.88" evidence="2"/>
<name>A0A2J6X799_9BACT</name>
<dbReference type="PIRSF" id="PIRSF004749">
    <property type="entry name" value="Pep_def"/>
    <property type="match status" value="1"/>
</dbReference>
<dbReference type="EMBL" id="PNIX01000161">
    <property type="protein sequence ID" value="PMP82900.1"/>
    <property type="molecule type" value="Genomic_DNA"/>
</dbReference>
<organism evidence="3 4">
    <name type="scientific">Caldisericum exile</name>
    <dbReference type="NCBI Taxonomy" id="693075"/>
    <lineage>
        <taxon>Bacteria</taxon>
        <taxon>Pseudomonadati</taxon>
        <taxon>Caldisericota/Cryosericota group</taxon>
        <taxon>Caldisericota</taxon>
        <taxon>Caldisericia</taxon>
        <taxon>Caldisericales</taxon>
        <taxon>Caldisericaceae</taxon>
        <taxon>Caldisericum</taxon>
    </lineage>
</organism>
<dbReference type="AlphaFoldDB" id="A0A2J6X799"/>
<sequence length="169" mass="19562">MRIYTYGHPILRKKAKKLTKVDREIEKIINDMFKTMQLNTPKGIGLAATQVGVTYSFFVYELEDDRGVVINPEILEKRKETENEEEGCLSVPGIYGIVGRPKEIVVRYLDLDGKVHEEILSGLKGRVFQHEIDHLNGIIFTDYIDSIDKLEVDEGYEIPKELIKRYMEK</sequence>
<feature type="binding site" evidence="2">
    <location>
        <position position="134"/>
    </location>
    <ligand>
        <name>Fe cation</name>
        <dbReference type="ChEBI" id="CHEBI:24875"/>
    </ligand>
</feature>
<dbReference type="NCBIfam" id="TIGR00079">
    <property type="entry name" value="pept_deformyl"/>
    <property type="match status" value="1"/>
</dbReference>
<dbReference type="Pfam" id="PF01327">
    <property type="entry name" value="Pep_deformylase"/>
    <property type="match status" value="1"/>
</dbReference>
<dbReference type="HAMAP" id="MF_00163">
    <property type="entry name" value="Pep_deformylase"/>
    <property type="match status" value="1"/>
</dbReference>
<dbReference type="PANTHER" id="PTHR10458">
    <property type="entry name" value="PEPTIDE DEFORMYLASE"/>
    <property type="match status" value="1"/>
</dbReference>
<comment type="caution">
    <text evidence="3">The sequence shown here is derived from an EMBL/GenBank/DDBJ whole genome shotgun (WGS) entry which is preliminary data.</text>
</comment>
<feature type="binding site" evidence="2">
    <location>
        <position position="130"/>
    </location>
    <ligand>
        <name>Fe cation</name>
        <dbReference type="ChEBI" id="CHEBI:24875"/>
    </ligand>
</feature>
<dbReference type="SUPFAM" id="SSF56420">
    <property type="entry name" value="Peptide deformylase"/>
    <property type="match status" value="1"/>
</dbReference>
<evidence type="ECO:0000256" key="1">
    <source>
        <dbReference type="ARBA" id="ARBA00010759"/>
    </source>
</evidence>
<keyword evidence="2" id="KW-0378">Hydrolase</keyword>
<keyword evidence="2" id="KW-0408">Iron</keyword>
<comment type="catalytic activity">
    <reaction evidence="2">
        <text>N-terminal N-formyl-L-methionyl-[peptide] + H2O = N-terminal L-methionyl-[peptide] + formate</text>
        <dbReference type="Rhea" id="RHEA:24420"/>
        <dbReference type="Rhea" id="RHEA-COMP:10639"/>
        <dbReference type="Rhea" id="RHEA-COMP:10640"/>
        <dbReference type="ChEBI" id="CHEBI:15377"/>
        <dbReference type="ChEBI" id="CHEBI:15740"/>
        <dbReference type="ChEBI" id="CHEBI:49298"/>
        <dbReference type="ChEBI" id="CHEBI:64731"/>
        <dbReference type="EC" id="3.5.1.88"/>
    </reaction>
</comment>
<dbReference type="Proteomes" id="UP000236910">
    <property type="component" value="Unassembled WGS sequence"/>
</dbReference>
<comment type="function">
    <text evidence="2">Removes the formyl group from the N-terminal Met of newly synthesized proteins. Requires at least a dipeptide for an efficient rate of reaction. N-terminal L-methionine is a prerequisite for activity but the enzyme has broad specificity at other positions.</text>
</comment>
<proteinExistence type="inferred from homology"/>
<dbReference type="CDD" id="cd00487">
    <property type="entry name" value="Pep_deformylase"/>
    <property type="match status" value="1"/>
</dbReference>
<dbReference type="PANTHER" id="PTHR10458:SF22">
    <property type="entry name" value="PEPTIDE DEFORMYLASE"/>
    <property type="match status" value="1"/>
</dbReference>
<reference evidence="3 4" key="1">
    <citation type="submission" date="2018-01" db="EMBL/GenBank/DDBJ databases">
        <title>Metagenomic assembled genomes from two thermal pools in the Uzon Caldera, Kamchatka, Russia.</title>
        <authorList>
            <person name="Wilkins L."/>
            <person name="Ettinger C."/>
        </authorList>
    </citation>
    <scope>NUCLEOTIDE SEQUENCE [LARGE SCALE GENOMIC DNA]</scope>
    <source>
        <strain evidence="3">ARK-10</strain>
    </source>
</reference>
<dbReference type="NCBIfam" id="NF001159">
    <property type="entry name" value="PRK00150.1-3"/>
    <property type="match status" value="1"/>
</dbReference>